<comment type="caution">
    <text evidence="2">The sequence shown here is derived from an EMBL/GenBank/DDBJ whole genome shotgun (WGS) entry which is preliminary data.</text>
</comment>
<reference evidence="2" key="1">
    <citation type="submission" date="2023-03" db="EMBL/GenBank/DDBJ databases">
        <title>Massive genome expansion in bonnet fungi (Mycena s.s.) driven by repeated elements and novel gene families across ecological guilds.</title>
        <authorList>
            <consortium name="Lawrence Berkeley National Laboratory"/>
            <person name="Harder C.B."/>
            <person name="Miyauchi S."/>
            <person name="Viragh M."/>
            <person name="Kuo A."/>
            <person name="Thoen E."/>
            <person name="Andreopoulos B."/>
            <person name="Lu D."/>
            <person name="Skrede I."/>
            <person name="Drula E."/>
            <person name="Henrissat B."/>
            <person name="Morin E."/>
            <person name="Kohler A."/>
            <person name="Barry K."/>
            <person name="LaButti K."/>
            <person name="Morin E."/>
            <person name="Salamov A."/>
            <person name="Lipzen A."/>
            <person name="Mereny Z."/>
            <person name="Hegedus B."/>
            <person name="Baldrian P."/>
            <person name="Stursova M."/>
            <person name="Weitz H."/>
            <person name="Taylor A."/>
            <person name="Grigoriev I.V."/>
            <person name="Nagy L.G."/>
            <person name="Martin F."/>
            <person name="Kauserud H."/>
        </authorList>
    </citation>
    <scope>NUCLEOTIDE SEQUENCE</scope>
    <source>
        <strain evidence="2">CBHHK002</strain>
    </source>
</reference>
<sequence length="122" mass="12958">MKSPTAVRLPILLLGSLALISALPVPAPLPAPAAAPAPIPAPTGIHMINYFALHASKQELKDVRPGPQFRRDEGVLESGSSFSTAPLDAAATRARATTYHNVGSNADSPPDDYYHIVEQFLY</sequence>
<feature type="chain" id="PRO_5041935546" evidence="1">
    <location>
        <begin position="23"/>
        <end position="122"/>
    </location>
</feature>
<gene>
    <name evidence="2" type="ORF">DFH08DRAFT_817305</name>
</gene>
<keyword evidence="1" id="KW-0732">Signal</keyword>
<dbReference type="AlphaFoldDB" id="A0AAD7EH15"/>
<protein>
    <submittedName>
        <fullName evidence="2">Uncharacterized protein</fullName>
    </submittedName>
</protein>
<name>A0AAD7EH15_9AGAR</name>
<dbReference type="Proteomes" id="UP001218218">
    <property type="component" value="Unassembled WGS sequence"/>
</dbReference>
<dbReference type="EMBL" id="JARIHO010000045">
    <property type="protein sequence ID" value="KAJ7323825.1"/>
    <property type="molecule type" value="Genomic_DNA"/>
</dbReference>
<evidence type="ECO:0000313" key="2">
    <source>
        <dbReference type="EMBL" id="KAJ7323825.1"/>
    </source>
</evidence>
<proteinExistence type="predicted"/>
<feature type="signal peptide" evidence="1">
    <location>
        <begin position="1"/>
        <end position="22"/>
    </location>
</feature>
<evidence type="ECO:0000313" key="3">
    <source>
        <dbReference type="Proteomes" id="UP001218218"/>
    </source>
</evidence>
<evidence type="ECO:0000256" key="1">
    <source>
        <dbReference type="SAM" id="SignalP"/>
    </source>
</evidence>
<accession>A0AAD7EH15</accession>
<keyword evidence="3" id="KW-1185">Reference proteome</keyword>
<organism evidence="2 3">
    <name type="scientific">Mycena albidolilacea</name>
    <dbReference type="NCBI Taxonomy" id="1033008"/>
    <lineage>
        <taxon>Eukaryota</taxon>
        <taxon>Fungi</taxon>
        <taxon>Dikarya</taxon>
        <taxon>Basidiomycota</taxon>
        <taxon>Agaricomycotina</taxon>
        <taxon>Agaricomycetes</taxon>
        <taxon>Agaricomycetidae</taxon>
        <taxon>Agaricales</taxon>
        <taxon>Marasmiineae</taxon>
        <taxon>Mycenaceae</taxon>
        <taxon>Mycena</taxon>
    </lineage>
</organism>